<evidence type="ECO:0000256" key="2">
    <source>
        <dbReference type="SAM" id="Phobius"/>
    </source>
</evidence>
<dbReference type="EMBL" id="LT598478">
    <property type="protein sequence ID" value="SCU79815.1"/>
    <property type="molecule type" value="Genomic_DNA"/>
</dbReference>
<gene>
    <name evidence="3" type="ORF">LAME_0B00474G</name>
</gene>
<dbReference type="Proteomes" id="UP000191144">
    <property type="component" value="Chromosome B"/>
</dbReference>
<dbReference type="OrthoDB" id="4036424at2759"/>
<proteinExistence type="predicted"/>
<keyword evidence="2" id="KW-0472">Membrane</keyword>
<reference evidence="4" key="1">
    <citation type="submission" date="2016-03" db="EMBL/GenBank/DDBJ databases">
        <authorList>
            <person name="Devillers Hugo."/>
        </authorList>
    </citation>
    <scope>NUCLEOTIDE SEQUENCE [LARGE SCALE GENOMIC DNA]</scope>
</reference>
<feature type="transmembrane region" description="Helical" evidence="2">
    <location>
        <begin position="30"/>
        <end position="49"/>
    </location>
</feature>
<keyword evidence="2" id="KW-0812">Transmembrane</keyword>
<evidence type="ECO:0000313" key="3">
    <source>
        <dbReference type="EMBL" id="SCU79815.1"/>
    </source>
</evidence>
<dbReference type="AlphaFoldDB" id="A0A1G4ISJ1"/>
<protein>
    <submittedName>
        <fullName evidence="3">LAME_0B00474g1_1</fullName>
    </submittedName>
</protein>
<accession>A0A1G4ISJ1</accession>
<keyword evidence="2" id="KW-1133">Transmembrane helix</keyword>
<keyword evidence="4" id="KW-1185">Reference proteome</keyword>
<evidence type="ECO:0000313" key="4">
    <source>
        <dbReference type="Proteomes" id="UP000191144"/>
    </source>
</evidence>
<feature type="compositionally biased region" description="Basic and acidic residues" evidence="1">
    <location>
        <begin position="62"/>
        <end position="76"/>
    </location>
</feature>
<evidence type="ECO:0000256" key="1">
    <source>
        <dbReference type="SAM" id="MobiDB-lite"/>
    </source>
</evidence>
<name>A0A1G4ISJ1_9SACH</name>
<sequence>MSVENSPEMSLTFTQSLVAKFMLLDDLLKGLIFGVGAVIVVILTAIFLIKIMLMSQEGREPEVEASHIDGKKELRSSAKSTSIASPAEEENPHAHLLSRKVIPLRSTTDYEEEIEISVVEED</sequence>
<feature type="region of interest" description="Disordered" evidence="1">
    <location>
        <begin position="62"/>
        <end position="94"/>
    </location>
</feature>
<organism evidence="3 4">
    <name type="scientific">Lachancea meyersii CBS 8951</name>
    <dbReference type="NCBI Taxonomy" id="1266667"/>
    <lineage>
        <taxon>Eukaryota</taxon>
        <taxon>Fungi</taxon>
        <taxon>Dikarya</taxon>
        <taxon>Ascomycota</taxon>
        <taxon>Saccharomycotina</taxon>
        <taxon>Saccharomycetes</taxon>
        <taxon>Saccharomycetales</taxon>
        <taxon>Saccharomycetaceae</taxon>
        <taxon>Lachancea</taxon>
    </lineage>
</organism>